<protein>
    <submittedName>
        <fullName evidence="6">Biotin carboxylase</fullName>
    </submittedName>
</protein>
<sequence length="414" mass="45099">MTQNDSSKPLVVIVDALSTGAMLARQAADDFRLIHIRSRAQLPDTFAASLPVGIFEEDLTYPGQVEQVLQRLVELGPVAVIPASEFGVEVADEIAARLGLRGNDPAHSLARRDKSLMMDALRAAGVRTPRQLRSGDVEELVRWWRESGLERVVVKPIDSAGSDDVFTCDTEQAVRSAATAVLGKTNLMLRANEAVLVQEYLDGDEYIVNSVSRDGVHWFTDAWISGKVTVADRKVYDYEDLLASDDPRLADILAYVSAVLDGLGIVNGPAHTELILTAAGPVLLETGARVSGLANPPALDRCTGADQVTLTLDCYVGGGTELAARPNLYARQELARCVSLIARREVPFPAEAIRERLTTLPAFESIRFRRAEGTTTARTVDLNSSPAAVFLVHRDAAEIERAYKELRELELELL</sequence>
<evidence type="ECO:0000256" key="2">
    <source>
        <dbReference type="ARBA" id="ARBA00022741"/>
    </source>
</evidence>
<dbReference type="SUPFAM" id="SSF56059">
    <property type="entry name" value="Glutathione synthetase ATP-binding domain-like"/>
    <property type="match status" value="1"/>
</dbReference>
<dbReference type="PROSITE" id="PS50975">
    <property type="entry name" value="ATP_GRASP"/>
    <property type="match status" value="1"/>
</dbReference>
<dbReference type="GO" id="GO:0005524">
    <property type="term" value="F:ATP binding"/>
    <property type="evidence" value="ECO:0007669"/>
    <property type="project" value="UniProtKB-UniRule"/>
</dbReference>
<dbReference type="GO" id="GO:0016874">
    <property type="term" value="F:ligase activity"/>
    <property type="evidence" value="ECO:0007669"/>
    <property type="project" value="UniProtKB-KW"/>
</dbReference>
<dbReference type="NCBIfam" id="NF005543">
    <property type="entry name" value="PRK07206.1"/>
    <property type="match status" value="1"/>
</dbReference>
<dbReference type="eggNOG" id="COG0151">
    <property type="taxonomic scope" value="Bacteria"/>
</dbReference>
<keyword evidence="3 4" id="KW-0067">ATP-binding</keyword>
<evidence type="ECO:0000256" key="1">
    <source>
        <dbReference type="ARBA" id="ARBA00022598"/>
    </source>
</evidence>
<dbReference type="GO" id="GO:0046872">
    <property type="term" value="F:metal ion binding"/>
    <property type="evidence" value="ECO:0007669"/>
    <property type="project" value="InterPro"/>
</dbReference>
<proteinExistence type="predicted"/>
<dbReference type="Pfam" id="PF13535">
    <property type="entry name" value="ATP-grasp_4"/>
    <property type="match status" value="1"/>
</dbReference>
<name>A0A1H7VL43_STRJI</name>
<dbReference type="EMBL" id="FOAZ01000018">
    <property type="protein sequence ID" value="SEM09734.1"/>
    <property type="molecule type" value="Genomic_DNA"/>
</dbReference>
<dbReference type="OrthoDB" id="3852819at2"/>
<reference evidence="7" key="1">
    <citation type="submission" date="2016-10" db="EMBL/GenBank/DDBJ databases">
        <authorList>
            <person name="Varghese N."/>
        </authorList>
    </citation>
    <scope>NUCLEOTIDE SEQUENCE [LARGE SCALE GENOMIC DNA]</scope>
    <source>
        <strain evidence="7">DSM 45096 / BCRC 16803 / CGMCC 4.1857 / CIP 109030 / JCM 12277 / KCTC 19219 / NBRC 100920 / 33214</strain>
    </source>
</reference>
<dbReference type="AlphaFoldDB" id="A0A1H7VL43"/>
<dbReference type="STRING" id="235985.SAMN05414137_118101"/>
<evidence type="ECO:0000259" key="5">
    <source>
        <dbReference type="PROSITE" id="PS50975"/>
    </source>
</evidence>
<keyword evidence="7" id="KW-1185">Reference proteome</keyword>
<dbReference type="InterPro" id="IPR052032">
    <property type="entry name" value="ATP-dep_AA_Ligase"/>
</dbReference>
<organism evidence="6 7">
    <name type="scientific">Streptacidiphilus jiangxiensis</name>
    <dbReference type="NCBI Taxonomy" id="235985"/>
    <lineage>
        <taxon>Bacteria</taxon>
        <taxon>Bacillati</taxon>
        <taxon>Actinomycetota</taxon>
        <taxon>Actinomycetes</taxon>
        <taxon>Kitasatosporales</taxon>
        <taxon>Streptomycetaceae</taxon>
        <taxon>Streptacidiphilus</taxon>
    </lineage>
</organism>
<evidence type="ECO:0000256" key="3">
    <source>
        <dbReference type="ARBA" id="ARBA00022840"/>
    </source>
</evidence>
<dbReference type="Gene3D" id="3.30.470.20">
    <property type="entry name" value="ATP-grasp fold, B domain"/>
    <property type="match status" value="1"/>
</dbReference>
<dbReference type="PANTHER" id="PTHR43585:SF2">
    <property type="entry name" value="ATP-GRASP ENZYME FSQD"/>
    <property type="match status" value="1"/>
</dbReference>
<keyword evidence="2 4" id="KW-0547">Nucleotide-binding</keyword>
<dbReference type="InterPro" id="IPR011761">
    <property type="entry name" value="ATP-grasp"/>
</dbReference>
<feature type="domain" description="ATP-grasp" evidence="5">
    <location>
        <begin position="118"/>
        <end position="316"/>
    </location>
</feature>
<dbReference type="Proteomes" id="UP000183015">
    <property type="component" value="Unassembled WGS sequence"/>
</dbReference>
<evidence type="ECO:0000256" key="4">
    <source>
        <dbReference type="PROSITE-ProRule" id="PRU00409"/>
    </source>
</evidence>
<evidence type="ECO:0000313" key="7">
    <source>
        <dbReference type="Proteomes" id="UP000183015"/>
    </source>
</evidence>
<gene>
    <name evidence="6" type="ORF">SAMN05414137_118101</name>
</gene>
<accession>A0A1H7VL43</accession>
<keyword evidence="1" id="KW-0436">Ligase</keyword>
<dbReference type="PANTHER" id="PTHR43585">
    <property type="entry name" value="FUMIPYRROLE BIOSYNTHESIS PROTEIN C"/>
    <property type="match status" value="1"/>
</dbReference>
<evidence type="ECO:0000313" key="6">
    <source>
        <dbReference type="EMBL" id="SEM09734.1"/>
    </source>
</evidence>
<dbReference type="RefSeq" id="WP_042446111.1">
    <property type="nucleotide sequence ID" value="NZ_BBPN01000010.1"/>
</dbReference>